<evidence type="ECO:0000313" key="10">
    <source>
        <dbReference type="EMBL" id="GAA0351419.1"/>
    </source>
</evidence>
<dbReference type="PANTHER" id="PTHR14218">
    <property type="entry name" value="PROTEASE S8 TRIPEPTIDYL PEPTIDASE I CLN2"/>
    <property type="match status" value="1"/>
</dbReference>
<dbReference type="InterPro" id="IPR050819">
    <property type="entry name" value="Tripeptidyl-peptidase_I"/>
</dbReference>
<dbReference type="InterPro" id="IPR030400">
    <property type="entry name" value="Sedolisin_dom"/>
</dbReference>
<dbReference type="InterPro" id="IPR000209">
    <property type="entry name" value="Peptidase_S8/S53_dom"/>
</dbReference>
<keyword evidence="8" id="KW-0732">Signal</keyword>
<keyword evidence="3" id="KW-0479">Metal-binding</keyword>
<evidence type="ECO:0000256" key="8">
    <source>
        <dbReference type="SAM" id="SignalP"/>
    </source>
</evidence>
<dbReference type="SMART" id="SM00944">
    <property type="entry name" value="Pro-kuma_activ"/>
    <property type="match status" value="1"/>
</dbReference>
<keyword evidence="11" id="KW-1185">Reference proteome</keyword>
<dbReference type="SUPFAM" id="SSF52743">
    <property type="entry name" value="Subtilisin-like"/>
    <property type="match status" value="1"/>
</dbReference>
<keyword evidence="4" id="KW-0378">Hydrolase</keyword>
<feature type="domain" description="Peptidase S53" evidence="9">
    <location>
        <begin position="220"/>
        <end position="588"/>
    </location>
</feature>
<comment type="caution">
    <text evidence="10">The sequence shown here is derived from an EMBL/GenBank/DDBJ whole genome shotgun (WGS) entry which is preliminary data.</text>
</comment>
<evidence type="ECO:0000256" key="3">
    <source>
        <dbReference type="ARBA" id="ARBA00022723"/>
    </source>
</evidence>
<sequence length="590" mass="62609">MRKRRAACLTVLLALTVSSGCGSSGTSSKPSASPTAAATWKYTTLDLGIPDKVLKAPVTGRVPDGQTLHVGVTLKVSDDVWKKYGHGKSPSQTAGDVGKELGVSDATMQKVQAYLNSAHIQAKTSRTRTSVTFDVKAGQAAQLLRTSFVTHRLNGRTYFTPDPNHPPQIPEALKPYILAVTGLESYSMAPRARGALGAAAPGRALPARAARCIQRFPQRFASHDRVAAAYGYNQLWNQGWHGENMRVNLVEMDGYDRNDIANYVACTGSHIQLSSVNLGATEPAVGAEATLDIQMLAGLAPNLTIVDYQEDPALLNTGNGADSWTALNNALQRIIDENYDKSKSPPGSIVSISMGGPEGYLSPGIMQSIDQSLRILTVAERMTVFISSGDCGAFGDRVYGSLDVSFPSTSPYAVAVGGTRLGFAPNGARTQETVWSDRSNLSRCENQWGSGGGVSKFYQRAQFQQAPGADNRYSTTGGREVPDVSAVAIDLPIYYRGRWVSSGGTSAAAPIWAAGMALVNQGLLTRAHIFCFGPDTLYHALNVAGGNKPYTDVVAGNNLYYPATAGFDLSTGMGSPNLPALFNTLMANPG</sequence>
<dbReference type="PROSITE" id="PS51695">
    <property type="entry name" value="SEDOLISIN"/>
    <property type="match status" value="1"/>
</dbReference>
<dbReference type="SUPFAM" id="SSF54897">
    <property type="entry name" value="Protease propeptides/inhibitors"/>
    <property type="match status" value="1"/>
</dbReference>
<dbReference type="Proteomes" id="UP001501822">
    <property type="component" value="Unassembled WGS sequence"/>
</dbReference>
<keyword evidence="5" id="KW-0720">Serine protease</keyword>
<keyword evidence="6" id="KW-0106">Calcium</keyword>
<evidence type="ECO:0000256" key="4">
    <source>
        <dbReference type="ARBA" id="ARBA00022801"/>
    </source>
</evidence>
<dbReference type="InterPro" id="IPR023828">
    <property type="entry name" value="Peptidase_S8_Ser-AS"/>
</dbReference>
<dbReference type="PANTHER" id="PTHR14218:SF15">
    <property type="entry name" value="TRIPEPTIDYL-PEPTIDASE 1"/>
    <property type="match status" value="1"/>
</dbReference>
<dbReference type="CDD" id="cd04056">
    <property type="entry name" value="Peptidases_S53"/>
    <property type="match status" value="1"/>
</dbReference>
<proteinExistence type="predicted"/>
<dbReference type="Gene3D" id="3.40.50.200">
    <property type="entry name" value="Peptidase S8/S53 domain"/>
    <property type="match status" value="1"/>
</dbReference>
<dbReference type="PROSITE" id="PS51257">
    <property type="entry name" value="PROKAR_LIPOPROTEIN"/>
    <property type="match status" value="1"/>
</dbReference>
<dbReference type="EMBL" id="BAAABM010000045">
    <property type="protein sequence ID" value="GAA0351419.1"/>
    <property type="molecule type" value="Genomic_DNA"/>
</dbReference>
<dbReference type="InterPro" id="IPR015366">
    <property type="entry name" value="S53_propep"/>
</dbReference>
<evidence type="ECO:0000256" key="7">
    <source>
        <dbReference type="ARBA" id="ARBA00023145"/>
    </source>
</evidence>
<dbReference type="PROSITE" id="PS00138">
    <property type="entry name" value="SUBTILASE_SER"/>
    <property type="match status" value="1"/>
</dbReference>
<dbReference type="InterPro" id="IPR036852">
    <property type="entry name" value="Peptidase_S8/S53_dom_sf"/>
</dbReference>
<evidence type="ECO:0000256" key="2">
    <source>
        <dbReference type="ARBA" id="ARBA00022670"/>
    </source>
</evidence>
<organism evidence="10 11">
    <name type="scientific">Actinoallomurus spadix</name>
    <dbReference type="NCBI Taxonomy" id="79912"/>
    <lineage>
        <taxon>Bacteria</taxon>
        <taxon>Bacillati</taxon>
        <taxon>Actinomycetota</taxon>
        <taxon>Actinomycetes</taxon>
        <taxon>Streptosporangiales</taxon>
        <taxon>Thermomonosporaceae</taxon>
        <taxon>Actinoallomurus</taxon>
    </lineage>
</organism>
<keyword evidence="2" id="KW-0645">Protease</keyword>
<keyword evidence="7" id="KW-0865">Zymogen</keyword>
<evidence type="ECO:0000256" key="5">
    <source>
        <dbReference type="ARBA" id="ARBA00022825"/>
    </source>
</evidence>
<protein>
    <recommendedName>
        <fullName evidence="9">Peptidase S53 domain-containing protein</fullName>
    </recommendedName>
</protein>
<evidence type="ECO:0000313" key="11">
    <source>
        <dbReference type="Proteomes" id="UP001501822"/>
    </source>
</evidence>
<gene>
    <name evidence="10" type="ORF">GCM10010151_46330</name>
</gene>
<name>A0ABN0WZR2_9ACTN</name>
<feature type="signal peptide" evidence="8">
    <location>
        <begin position="1"/>
        <end position="23"/>
    </location>
</feature>
<evidence type="ECO:0000256" key="6">
    <source>
        <dbReference type="ARBA" id="ARBA00022837"/>
    </source>
</evidence>
<reference evidence="10 11" key="1">
    <citation type="journal article" date="2019" name="Int. J. Syst. Evol. Microbiol.">
        <title>The Global Catalogue of Microorganisms (GCM) 10K type strain sequencing project: providing services to taxonomists for standard genome sequencing and annotation.</title>
        <authorList>
            <consortium name="The Broad Institute Genomics Platform"/>
            <consortium name="The Broad Institute Genome Sequencing Center for Infectious Disease"/>
            <person name="Wu L."/>
            <person name="Ma J."/>
        </authorList>
    </citation>
    <scope>NUCLEOTIDE SEQUENCE [LARGE SCALE GENOMIC DNA]</scope>
    <source>
        <strain evidence="10 11">JCM 3146</strain>
    </source>
</reference>
<evidence type="ECO:0000259" key="9">
    <source>
        <dbReference type="PROSITE" id="PS51695"/>
    </source>
</evidence>
<dbReference type="Pfam" id="PF00082">
    <property type="entry name" value="Peptidase_S8"/>
    <property type="match status" value="1"/>
</dbReference>
<dbReference type="CDD" id="cd11377">
    <property type="entry name" value="Pro-peptidase_S53"/>
    <property type="match status" value="1"/>
</dbReference>
<evidence type="ECO:0000256" key="1">
    <source>
        <dbReference type="ARBA" id="ARBA00001913"/>
    </source>
</evidence>
<dbReference type="Pfam" id="PF09286">
    <property type="entry name" value="Pro-kuma_activ"/>
    <property type="match status" value="1"/>
</dbReference>
<accession>A0ABN0WZR2</accession>
<comment type="cofactor">
    <cofactor evidence="1">
        <name>Ca(2+)</name>
        <dbReference type="ChEBI" id="CHEBI:29108"/>
    </cofactor>
</comment>
<feature type="chain" id="PRO_5046335989" description="Peptidase S53 domain-containing protein" evidence="8">
    <location>
        <begin position="24"/>
        <end position="590"/>
    </location>
</feature>